<evidence type="ECO:0000256" key="8">
    <source>
        <dbReference type="ARBA" id="ARBA00047682"/>
    </source>
</evidence>
<evidence type="ECO:0000256" key="7">
    <source>
        <dbReference type="ARBA" id="ARBA00023027"/>
    </source>
</evidence>
<dbReference type="GO" id="GO:0090524">
    <property type="term" value="F:cytochrome-b5 reductase activity, acting on NADH"/>
    <property type="evidence" value="ECO:0007669"/>
    <property type="project" value="UniProtKB-EC"/>
</dbReference>
<keyword evidence="6 9" id="KW-0408">Iron</keyword>
<keyword evidence="5" id="KW-0560">Oxidoreductase</keyword>
<evidence type="ECO:0000256" key="6">
    <source>
        <dbReference type="ARBA" id="ARBA00023004"/>
    </source>
</evidence>
<dbReference type="EC" id="1.6.2.2" evidence="2"/>
<dbReference type="SUPFAM" id="SSF55856">
    <property type="entry name" value="Cytochrome b5-like heme/steroid binding domain"/>
    <property type="match status" value="1"/>
</dbReference>
<dbReference type="GO" id="GO:0005783">
    <property type="term" value="C:endoplasmic reticulum"/>
    <property type="evidence" value="ECO:0007669"/>
    <property type="project" value="TreeGrafter"/>
</dbReference>
<dbReference type="PROSITE" id="PS00191">
    <property type="entry name" value="CYTOCHROME_B5_1"/>
    <property type="match status" value="1"/>
</dbReference>
<feature type="domain" description="Cytochrome b5 heme-binding" evidence="11">
    <location>
        <begin position="89"/>
        <end position="165"/>
    </location>
</feature>
<dbReference type="CDD" id="cd06183">
    <property type="entry name" value="cyt_b5_reduct_like"/>
    <property type="match status" value="1"/>
</dbReference>
<feature type="region of interest" description="Disordered" evidence="10">
    <location>
        <begin position="180"/>
        <end position="211"/>
    </location>
</feature>
<proteinExistence type="inferred from homology"/>
<keyword evidence="3 9" id="KW-0349">Heme</keyword>
<evidence type="ECO:0000313" key="14">
    <source>
        <dbReference type="EMBL" id="OWF43652.1"/>
    </source>
</evidence>
<keyword evidence="4 9" id="KW-0479">Metal-binding</keyword>
<comment type="caution">
    <text evidence="14">The sequence shown here is derived from an EMBL/GenBank/DDBJ whole genome shotgun (WGS) entry which is preliminary data.</text>
</comment>
<dbReference type="PROSITE" id="PS51203">
    <property type="entry name" value="CS"/>
    <property type="match status" value="1"/>
</dbReference>
<dbReference type="InterPro" id="IPR017938">
    <property type="entry name" value="Riboflavin_synthase-like_b-brl"/>
</dbReference>
<feature type="compositionally biased region" description="Low complexity" evidence="10">
    <location>
        <begin position="1"/>
        <end position="16"/>
    </location>
</feature>
<dbReference type="FunFam" id="3.10.120.10:FF:000001">
    <property type="entry name" value="Cytochrome b5 reductase 4"/>
    <property type="match status" value="1"/>
</dbReference>
<dbReference type="Pfam" id="PF00173">
    <property type="entry name" value="Cyt-b5"/>
    <property type="match status" value="1"/>
</dbReference>
<dbReference type="InterPro" id="IPR017927">
    <property type="entry name" value="FAD-bd_FR_type"/>
</dbReference>
<feature type="compositionally biased region" description="Polar residues" evidence="10">
    <location>
        <begin position="17"/>
        <end position="26"/>
    </location>
</feature>
<feature type="domain" description="FAD-binding FR-type" evidence="13">
    <location>
        <begin position="315"/>
        <end position="430"/>
    </location>
</feature>
<dbReference type="PROSITE" id="PS50255">
    <property type="entry name" value="CYTOCHROME_B5_2"/>
    <property type="match status" value="1"/>
</dbReference>
<dbReference type="EMBL" id="NEDP02005035">
    <property type="protein sequence ID" value="OWF43652.1"/>
    <property type="molecule type" value="Genomic_DNA"/>
</dbReference>
<evidence type="ECO:0000259" key="13">
    <source>
        <dbReference type="PROSITE" id="PS51384"/>
    </source>
</evidence>
<dbReference type="STRING" id="6573.A0A210Q4J3"/>
<evidence type="ECO:0000259" key="12">
    <source>
        <dbReference type="PROSITE" id="PS51203"/>
    </source>
</evidence>
<keyword evidence="15" id="KW-1185">Reference proteome</keyword>
<evidence type="ECO:0000256" key="1">
    <source>
        <dbReference type="ARBA" id="ARBA00006105"/>
    </source>
</evidence>
<dbReference type="PANTHER" id="PTHR46237">
    <property type="entry name" value="CYTOCHROME B5 REDUCTASE 4 FAMILY MEMBER"/>
    <property type="match status" value="1"/>
</dbReference>
<evidence type="ECO:0000256" key="10">
    <source>
        <dbReference type="SAM" id="MobiDB-lite"/>
    </source>
</evidence>
<dbReference type="PRINTS" id="PR00363">
    <property type="entry name" value="CYTOCHROMEB5"/>
</dbReference>
<gene>
    <name evidence="14" type="ORF">KP79_PYT01840</name>
</gene>
<dbReference type="Gene3D" id="2.60.40.790">
    <property type="match status" value="1"/>
</dbReference>
<dbReference type="InterPro" id="IPR036400">
    <property type="entry name" value="Cyt_B5-like_heme/steroid_sf"/>
</dbReference>
<comment type="catalytic activity">
    <reaction evidence="8">
        <text>2 Fe(III)-[cytochrome b5] + NADH = 2 Fe(II)-[cytochrome b5] + NAD(+) + H(+)</text>
        <dbReference type="Rhea" id="RHEA:46680"/>
        <dbReference type="Rhea" id="RHEA-COMP:10438"/>
        <dbReference type="Rhea" id="RHEA-COMP:10439"/>
        <dbReference type="ChEBI" id="CHEBI:15378"/>
        <dbReference type="ChEBI" id="CHEBI:29033"/>
        <dbReference type="ChEBI" id="CHEBI:29034"/>
        <dbReference type="ChEBI" id="CHEBI:57540"/>
        <dbReference type="ChEBI" id="CHEBI:57945"/>
        <dbReference type="EC" id="1.6.2.2"/>
    </reaction>
</comment>
<dbReference type="Pfam" id="PF00970">
    <property type="entry name" value="FAD_binding_6"/>
    <property type="match status" value="1"/>
</dbReference>
<dbReference type="AlphaFoldDB" id="A0A210Q4J3"/>
<dbReference type="PROSITE" id="PS51384">
    <property type="entry name" value="FAD_FR"/>
    <property type="match status" value="1"/>
</dbReference>
<comment type="similarity">
    <text evidence="9">Belongs to the cytochrome b5 family.</text>
</comment>
<reference evidence="14 15" key="1">
    <citation type="journal article" date="2017" name="Nat. Ecol. Evol.">
        <title>Scallop genome provides insights into evolution of bilaterian karyotype and development.</title>
        <authorList>
            <person name="Wang S."/>
            <person name="Zhang J."/>
            <person name="Jiao W."/>
            <person name="Li J."/>
            <person name="Xun X."/>
            <person name="Sun Y."/>
            <person name="Guo X."/>
            <person name="Huan P."/>
            <person name="Dong B."/>
            <person name="Zhang L."/>
            <person name="Hu X."/>
            <person name="Sun X."/>
            <person name="Wang J."/>
            <person name="Zhao C."/>
            <person name="Wang Y."/>
            <person name="Wang D."/>
            <person name="Huang X."/>
            <person name="Wang R."/>
            <person name="Lv J."/>
            <person name="Li Y."/>
            <person name="Zhang Z."/>
            <person name="Liu B."/>
            <person name="Lu W."/>
            <person name="Hui Y."/>
            <person name="Liang J."/>
            <person name="Zhou Z."/>
            <person name="Hou R."/>
            <person name="Li X."/>
            <person name="Liu Y."/>
            <person name="Li H."/>
            <person name="Ning X."/>
            <person name="Lin Y."/>
            <person name="Zhao L."/>
            <person name="Xing Q."/>
            <person name="Dou J."/>
            <person name="Li Y."/>
            <person name="Mao J."/>
            <person name="Guo H."/>
            <person name="Dou H."/>
            <person name="Li T."/>
            <person name="Mu C."/>
            <person name="Jiang W."/>
            <person name="Fu Q."/>
            <person name="Fu X."/>
            <person name="Miao Y."/>
            <person name="Liu J."/>
            <person name="Yu Q."/>
            <person name="Li R."/>
            <person name="Liao H."/>
            <person name="Li X."/>
            <person name="Kong Y."/>
            <person name="Jiang Z."/>
            <person name="Chourrout D."/>
            <person name="Li R."/>
            <person name="Bao Z."/>
        </authorList>
    </citation>
    <scope>NUCLEOTIDE SEQUENCE [LARGE SCALE GENOMIC DNA]</scope>
    <source>
        <strain evidence="14 15">PY_sf001</strain>
    </source>
</reference>
<dbReference type="Pfam" id="PF04969">
    <property type="entry name" value="CS"/>
    <property type="match status" value="1"/>
</dbReference>
<dbReference type="InterPro" id="IPR007052">
    <property type="entry name" value="CS_dom"/>
</dbReference>
<sequence length="463" mass="51279">MGCTSSSNLDNKNNKSPCGSSNNSNDFKMAGKHTLGVSNQFPALNSQQRLGGSPSKSRNKVALKPGRSLMDWIRLGNSGKDLTGVGRKVIEVTPEELAKHSTADDAWIALRGKVYNISPYLEYHPGGEEELMKGAGIDGTQLFDEVHKWVNYESMLEKCFVGKLKTTPVQKRGSLSSILRLKPSAPNGPAVVQPPPPMGPPPPPGSSPPRFDWYQNDTTVTLVVYTKWKEMRKENIIIDRNGRELTACVYIEDHTFTIHIDLEDDITEDYEVKVQNQTGKTELVLHKQTTGQQWRGVGKFLDRHDAFTPTNDKGPVYRCCRVESVVSVNHDTKLLCVSFPHGTCMCVPVGYHVHIRHKVEDVEVVRSYTLVQPSLGSKTTDQRLSQGKVFYLMIKIYKNGALTPWIDSLTPGDSMEVSQYEGNLSESRLAGQGDLVMYAAGTGFTPMVGLINHCLSQTKPASR</sequence>
<comment type="similarity">
    <text evidence="1">Belongs to the flavoprotein pyridine nucleotide cytochrome reductase family.</text>
</comment>
<dbReference type="SMART" id="SM01117">
    <property type="entry name" value="Cyt-b5"/>
    <property type="match status" value="1"/>
</dbReference>
<dbReference type="GO" id="GO:0020037">
    <property type="term" value="F:heme binding"/>
    <property type="evidence" value="ECO:0007669"/>
    <property type="project" value="UniProtKB-UniRule"/>
</dbReference>
<dbReference type="GO" id="GO:0006801">
    <property type="term" value="P:superoxide metabolic process"/>
    <property type="evidence" value="ECO:0007669"/>
    <property type="project" value="TreeGrafter"/>
</dbReference>
<name>A0A210Q4J3_MIZYE</name>
<protein>
    <recommendedName>
        <fullName evidence="2">cytochrome-b5 reductase</fullName>
        <ecNumber evidence="2">1.6.2.2</ecNumber>
    </recommendedName>
</protein>
<dbReference type="InterPro" id="IPR018506">
    <property type="entry name" value="Cyt_B5_heme-BS"/>
</dbReference>
<dbReference type="OrthoDB" id="432299at2759"/>
<dbReference type="PANTHER" id="PTHR46237:SF1">
    <property type="entry name" value="CYTOCHROME B5 REDUCTASE 4"/>
    <property type="match status" value="1"/>
</dbReference>
<evidence type="ECO:0000256" key="9">
    <source>
        <dbReference type="RuleBase" id="RU362121"/>
    </source>
</evidence>
<evidence type="ECO:0000259" key="11">
    <source>
        <dbReference type="PROSITE" id="PS50255"/>
    </source>
</evidence>
<keyword evidence="7" id="KW-0520">NAD</keyword>
<dbReference type="InterPro" id="IPR001199">
    <property type="entry name" value="Cyt_B5-like_heme/steroid-bd"/>
</dbReference>
<feature type="compositionally biased region" description="Pro residues" evidence="10">
    <location>
        <begin position="192"/>
        <end position="207"/>
    </location>
</feature>
<evidence type="ECO:0000256" key="5">
    <source>
        <dbReference type="ARBA" id="ARBA00023002"/>
    </source>
</evidence>
<feature type="region of interest" description="Disordered" evidence="10">
    <location>
        <begin position="1"/>
        <end position="32"/>
    </location>
</feature>
<dbReference type="FunFam" id="2.60.40.790:FF:000019">
    <property type="entry name" value="cytochrome b5 reductase 4 isoform X1"/>
    <property type="match status" value="1"/>
</dbReference>
<organism evidence="14 15">
    <name type="scientific">Mizuhopecten yessoensis</name>
    <name type="common">Japanese scallop</name>
    <name type="synonym">Patinopecten yessoensis</name>
    <dbReference type="NCBI Taxonomy" id="6573"/>
    <lineage>
        <taxon>Eukaryota</taxon>
        <taxon>Metazoa</taxon>
        <taxon>Spiralia</taxon>
        <taxon>Lophotrochozoa</taxon>
        <taxon>Mollusca</taxon>
        <taxon>Bivalvia</taxon>
        <taxon>Autobranchia</taxon>
        <taxon>Pteriomorphia</taxon>
        <taxon>Pectinida</taxon>
        <taxon>Pectinoidea</taxon>
        <taxon>Pectinidae</taxon>
        <taxon>Mizuhopecten</taxon>
    </lineage>
</organism>
<dbReference type="Proteomes" id="UP000242188">
    <property type="component" value="Unassembled WGS sequence"/>
</dbReference>
<dbReference type="InterPro" id="IPR008333">
    <property type="entry name" value="Cbr1-like_FAD-bd_dom"/>
</dbReference>
<dbReference type="InterPro" id="IPR008978">
    <property type="entry name" value="HSP20-like_chaperone"/>
</dbReference>
<dbReference type="GO" id="GO:0046872">
    <property type="term" value="F:metal ion binding"/>
    <property type="evidence" value="ECO:0007669"/>
    <property type="project" value="UniProtKB-UniRule"/>
</dbReference>
<dbReference type="SUPFAM" id="SSF49764">
    <property type="entry name" value="HSP20-like chaperones"/>
    <property type="match status" value="1"/>
</dbReference>
<evidence type="ECO:0000256" key="2">
    <source>
        <dbReference type="ARBA" id="ARBA00012011"/>
    </source>
</evidence>
<dbReference type="InterPro" id="IPR051872">
    <property type="entry name" value="Cytochrome_b5/Flavoprotein_Rdt"/>
</dbReference>
<feature type="domain" description="CS" evidence="12">
    <location>
        <begin position="206"/>
        <end position="298"/>
    </location>
</feature>
<evidence type="ECO:0000256" key="4">
    <source>
        <dbReference type="ARBA" id="ARBA00022723"/>
    </source>
</evidence>
<evidence type="ECO:0000313" key="15">
    <source>
        <dbReference type="Proteomes" id="UP000242188"/>
    </source>
</evidence>
<dbReference type="Gene3D" id="3.10.120.10">
    <property type="entry name" value="Cytochrome b5-like heme/steroid binding domain"/>
    <property type="match status" value="1"/>
</dbReference>
<dbReference type="SUPFAM" id="SSF63380">
    <property type="entry name" value="Riboflavin synthase domain-like"/>
    <property type="match status" value="1"/>
</dbReference>
<evidence type="ECO:0000256" key="3">
    <source>
        <dbReference type="ARBA" id="ARBA00022617"/>
    </source>
</evidence>
<dbReference type="Gene3D" id="2.40.30.10">
    <property type="entry name" value="Translation factors"/>
    <property type="match status" value="1"/>
</dbReference>
<accession>A0A210Q4J3</accession>